<dbReference type="SUPFAM" id="SSF53335">
    <property type="entry name" value="S-adenosyl-L-methionine-dependent methyltransferases"/>
    <property type="match status" value="1"/>
</dbReference>
<dbReference type="Pfam" id="PF13649">
    <property type="entry name" value="Methyltransf_25"/>
    <property type="match status" value="1"/>
</dbReference>
<evidence type="ECO:0000259" key="1">
    <source>
        <dbReference type="Pfam" id="PF13649"/>
    </source>
</evidence>
<sequence>MSMKTNMDYWEFVLKNLPESYHEWFEEEKKYLQRVITPDAKVLEVGCGDGRSIFDILPVTKNITGIDHDDKAITDAKNNFSSYLSIKILKADATKLPFENEEFDFVVCMTTFA</sequence>
<feature type="domain" description="Methyltransferase" evidence="1">
    <location>
        <begin position="42"/>
        <end position="111"/>
    </location>
</feature>
<dbReference type="PANTHER" id="PTHR44068:SF11">
    <property type="entry name" value="GERANYL DIPHOSPHATE 2-C-METHYLTRANSFERASE"/>
    <property type="match status" value="1"/>
</dbReference>
<dbReference type="PANTHER" id="PTHR44068">
    <property type="entry name" value="ZGC:194242"/>
    <property type="match status" value="1"/>
</dbReference>
<feature type="non-terminal residue" evidence="2">
    <location>
        <position position="113"/>
    </location>
</feature>
<dbReference type="Proteomes" id="UP000230833">
    <property type="component" value="Unassembled WGS sequence"/>
</dbReference>
<name>A0A2H0RK44_9BACT</name>
<reference evidence="2 3" key="1">
    <citation type="submission" date="2017-09" db="EMBL/GenBank/DDBJ databases">
        <title>Depth-based differentiation of microbial function through sediment-hosted aquifers and enrichment of novel symbionts in the deep terrestrial subsurface.</title>
        <authorList>
            <person name="Probst A.J."/>
            <person name="Ladd B."/>
            <person name="Jarett J.K."/>
            <person name="Geller-Mcgrath D.E."/>
            <person name="Sieber C.M."/>
            <person name="Emerson J.B."/>
            <person name="Anantharaman K."/>
            <person name="Thomas B.C."/>
            <person name="Malmstrom R."/>
            <person name="Stieglmeier M."/>
            <person name="Klingl A."/>
            <person name="Woyke T."/>
            <person name="Ryan C.M."/>
            <person name="Banfield J.F."/>
        </authorList>
    </citation>
    <scope>NUCLEOTIDE SEQUENCE [LARGE SCALE GENOMIC DNA]</scope>
    <source>
        <strain evidence="2">CG10_big_fil_rev_8_21_14_0_10_45_14</strain>
    </source>
</reference>
<dbReference type="CDD" id="cd02440">
    <property type="entry name" value="AdoMet_MTases"/>
    <property type="match status" value="1"/>
</dbReference>
<evidence type="ECO:0000313" key="2">
    <source>
        <dbReference type="EMBL" id="PIR46932.1"/>
    </source>
</evidence>
<dbReference type="InterPro" id="IPR050447">
    <property type="entry name" value="Erg6_SMT_methyltransf"/>
</dbReference>
<dbReference type="AlphaFoldDB" id="A0A2H0RK44"/>
<dbReference type="InterPro" id="IPR029063">
    <property type="entry name" value="SAM-dependent_MTases_sf"/>
</dbReference>
<dbReference type="Gene3D" id="3.40.50.150">
    <property type="entry name" value="Vaccinia Virus protein VP39"/>
    <property type="match status" value="1"/>
</dbReference>
<gene>
    <name evidence="2" type="ORF">COV07_01710</name>
</gene>
<proteinExistence type="predicted"/>
<dbReference type="InterPro" id="IPR041698">
    <property type="entry name" value="Methyltransf_25"/>
</dbReference>
<dbReference type="EMBL" id="PCYL01000020">
    <property type="protein sequence ID" value="PIR46932.1"/>
    <property type="molecule type" value="Genomic_DNA"/>
</dbReference>
<comment type="caution">
    <text evidence="2">The sequence shown here is derived from an EMBL/GenBank/DDBJ whole genome shotgun (WGS) entry which is preliminary data.</text>
</comment>
<accession>A0A2H0RK44</accession>
<organism evidence="2 3">
    <name type="scientific">Candidatus Vogelbacteria bacterium CG10_big_fil_rev_8_21_14_0_10_45_14</name>
    <dbReference type="NCBI Taxonomy" id="1975042"/>
    <lineage>
        <taxon>Bacteria</taxon>
        <taxon>Candidatus Vogeliibacteriota</taxon>
    </lineage>
</organism>
<evidence type="ECO:0000313" key="3">
    <source>
        <dbReference type="Proteomes" id="UP000230833"/>
    </source>
</evidence>
<protein>
    <recommendedName>
        <fullName evidence="1">Methyltransferase domain-containing protein</fullName>
    </recommendedName>
</protein>